<feature type="domain" description="Secretion system C-terminal sorting" evidence="2">
    <location>
        <begin position="50"/>
        <end position="121"/>
    </location>
</feature>
<keyword evidence="1" id="KW-0732">Signal</keyword>
<accession>A0A2S9WWW3</accession>
<proteinExistence type="predicted"/>
<reference evidence="3 4" key="1">
    <citation type="submission" date="2016-11" db="EMBL/GenBank/DDBJ databases">
        <title>Trade-off between light-utilization and light-protection in marine flavobacteria.</title>
        <authorList>
            <person name="Kumagai Y."/>
        </authorList>
    </citation>
    <scope>NUCLEOTIDE SEQUENCE [LARGE SCALE GENOMIC DNA]</scope>
    <source>
        <strain evidence="3 4">JCM 17109</strain>
    </source>
</reference>
<dbReference type="OrthoDB" id="9757947at2"/>
<dbReference type="NCBIfam" id="TIGR04183">
    <property type="entry name" value="Por_Secre_tail"/>
    <property type="match status" value="1"/>
</dbReference>
<sequence length="124" mass="13656">MTNVPVYDLDLRTADNTVLATTHGRGLFTGKFTADTASITAPLDENQLKVFPTQATSEIFISTKLNYNNADVTIFNLNGQQVYQQKKSLSSSRQRIDVSGLSTGLYLLKVHGNGIDQTVKFVKE</sequence>
<evidence type="ECO:0000259" key="2">
    <source>
        <dbReference type="Pfam" id="PF18962"/>
    </source>
</evidence>
<evidence type="ECO:0000313" key="4">
    <source>
        <dbReference type="Proteomes" id="UP000239532"/>
    </source>
</evidence>
<evidence type="ECO:0000256" key="1">
    <source>
        <dbReference type="ARBA" id="ARBA00022729"/>
    </source>
</evidence>
<evidence type="ECO:0000313" key="3">
    <source>
        <dbReference type="EMBL" id="PRP67954.1"/>
    </source>
</evidence>
<dbReference type="InterPro" id="IPR026444">
    <property type="entry name" value="Secre_tail"/>
</dbReference>
<keyword evidence="4" id="KW-1185">Reference proteome</keyword>
<dbReference type="Gene3D" id="2.60.40.3080">
    <property type="match status" value="1"/>
</dbReference>
<dbReference type="EMBL" id="MQUC01000003">
    <property type="protein sequence ID" value="PRP67954.1"/>
    <property type="molecule type" value="Genomic_DNA"/>
</dbReference>
<comment type="caution">
    <text evidence="3">The sequence shown here is derived from an EMBL/GenBank/DDBJ whole genome shotgun (WGS) entry which is preliminary data.</text>
</comment>
<gene>
    <name evidence="3" type="ORF">BST86_13060</name>
</gene>
<dbReference type="AlphaFoldDB" id="A0A2S9WWW3"/>
<organism evidence="3 4">
    <name type="scientific">Nonlabens agnitus</name>
    <dbReference type="NCBI Taxonomy" id="870484"/>
    <lineage>
        <taxon>Bacteria</taxon>
        <taxon>Pseudomonadati</taxon>
        <taxon>Bacteroidota</taxon>
        <taxon>Flavobacteriia</taxon>
        <taxon>Flavobacteriales</taxon>
        <taxon>Flavobacteriaceae</taxon>
        <taxon>Nonlabens</taxon>
    </lineage>
</organism>
<dbReference type="Pfam" id="PF18962">
    <property type="entry name" value="Por_Secre_tail"/>
    <property type="match status" value="1"/>
</dbReference>
<protein>
    <recommendedName>
        <fullName evidence="2">Secretion system C-terminal sorting domain-containing protein</fullName>
    </recommendedName>
</protein>
<dbReference type="Proteomes" id="UP000239532">
    <property type="component" value="Unassembled WGS sequence"/>
</dbReference>
<dbReference type="RefSeq" id="WP_105983642.1">
    <property type="nucleotide sequence ID" value="NZ_MQUC01000003.1"/>
</dbReference>
<name>A0A2S9WWW3_9FLAO</name>